<dbReference type="Proteomes" id="UP000428260">
    <property type="component" value="Chromosome"/>
</dbReference>
<organism evidence="1 2">
    <name type="scientific">Maribellus comscasis</name>
    <dbReference type="NCBI Taxonomy" id="2681766"/>
    <lineage>
        <taxon>Bacteria</taxon>
        <taxon>Pseudomonadati</taxon>
        <taxon>Bacteroidota</taxon>
        <taxon>Bacteroidia</taxon>
        <taxon>Marinilabiliales</taxon>
        <taxon>Prolixibacteraceae</taxon>
        <taxon>Maribellus</taxon>
    </lineage>
</organism>
<gene>
    <name evidence="1" type="ORF">GM418_27370</name>
</gene>
<evidence type="ECO:0008006" key="3">
    <source>
        <dbReference type="Google" id="ProtNLM"/>
    </source>
</evidence>
<dbReference type="AlphaFoldDB" id="A0A6I6K0X8"/>
<name>A0A6I6K0X8_9BACT</name>
<dbReference type="KEGG" id="mcos:GM418_27370"/>
<evidence type="ECO:0000313" key="2">
    <source>
        <dbReference type="Proteomes" id="UP000428260"/>
    </source>
</evidence>
<dbReference type="RefSeq" id="WP_158870933.1">
    <property type="nucleotide sequence ID" value="NZ_CP046401.1"/>
</dbReference>
<evidence type="ECO:0000313" key="1">
    <source>
        <dbReference type="EMBL" id="QGY47249.1"/>
    </source>
</evidence>
<accession>A0A6I6K0X8</accession>
<reference evidence="1 2" key="1">
    <citation type="submission" date="2019-11" db="EMBL/GenBank/DDBJ databases">
        <authorList>
            <person name="Zheng R.K."/>
            <person name="Sun C.M."/>
        </authorList>
    </citation>
    <scope>NUCLEOTIDE SEQUENCE [LARGE SCALE GENOMIC DNA]</scope>
    <source>
        <strain evidence="1 2">WC007</strain>
    </source>
</reference>
<keyword evidence="2" id="KW-1185">Reference proteome</keyword>
<proteinExistence type="predicted"/>
<protein>
    <recommendedName>
        <fullName evidence="3">DUF4365 domain-containing protein</fullName>
    </recommendedName>
</protein>
<sequence length="148" mass="17585">MDKIYKYAQHFVKLELMKARFEVFENESGSRGVDFIIKSKSGKYYEISLHTLNLENVDRSIKIPQTDWNYELPDNLLIALVLFMKKMEPAVFLIPCKVLKEPDNRFFFNNEQDERFKYLSNWEIKIFTNGIKELSEKYALVNTANQLD</sequence>
<dbReference type="EMBL" id="CP046401">
    <property type="protein sequence ID" value="QGY47249.1"/>
    <property type="molecule type" value="Genomic_DNA"/>
</dbReference>